<dbReference type="SMART" id="SM00448">
    <property type="entry name" value="REC"/>
    <property type="match status" value="1"/>
</dbReference>
<feature type="domain" description="HPt" evidence="15">
    <location>
        <begin position="968"/>
        <end position="1074"/>
    </location>
</feature>
<dbReference type="SMART" id="SM01231">
    <property type="entry name" value="H-kinase_dim"/>
    <property type="match status" value="1"/>
</dbReference>
<reference evidence="16 17" key="1">
    <citation type="journal article" date="2011" name="J. Bacteriol.">
        <title>Genome sequence of Methyloversatilis universalis FAM5T, a methylotrophic representative of the order Rhodocyclales.</title>
        <authorList>
            <person name="Kittichotirat W."/>
            <person name="Good N.M."/>
            <person name="Hall R."/>
            <person name="Bringel F."/>
            <person name="Lajus A."/>
            <person name="Medigue C."/>
            <person name="Smalley N.E."/>
            <person name="Beck D."/>
            <person name="Bumgarner R."/>
            <person name="Vuilleumier S."/>
            <person name="Kalyuzhnaya M.G."/>
        </authorList>
    </citation>
    <scope>NUCLEOTIDE SEQUENCE [LARGE SCALE GENOMIC DNA]</scope>
    <source>
        <strain evidence="17">ATCC BAA-1314 / JCM 13912 / FAM5</strain>
    </source>
</reference>
<keyword evidence="5" id="KW-0808">Transferase</keyword>
<dbReference type="InterPro" id="IPR008207">
    <property type="entry name" value="Sig_transdc_His_kin_Hpt_dom"/>
</dbReference>
<dbReference type="PROSITE" id="PS50894">
    <property type="entry name" value="HPT"/>
    <property type="match status" value="3"/>
</dbReference>
<comment type="caution">
    <text evidence="16">The sequence shown here is derived from an EMBL/GenBank/DDBJ whole genome shotgun (WGS) entry which is preliminary data.</text>
</comment>
<feature type="compositionally biased region" description="Low complexity" evidence="12">
    <location>
        <begin position="1232"/>
        <end position="1243"/>
    </location>
</feature>
<evidence type="ECO:0000256" key="9">
    <source>
        <dbReference type="PROSITE-ProRule" id="PRU00110"/>
    </source>
</evidence>
<dbReference type="PANTHER" id="PTHR43395">
    <property type="entry name" value="SENSOR HISTIDINE KINASE CHEA"/>
    <property type="match status" value="1"/>
</dbReference>
<feature type="modified residue" description="4-aspartylphosphate" evidence="10">
    <location>
        <position position="1978"/>
    </location>
</feature>
<dbReference type="SMART" id="SM00073">
    <property type="entry name" value="HPT"/>
    <property type="match status" value="3"/>
</dbReference>
<dbReference type="RefSeq" id="WP_008063609.1">
    <property type="nucleotide sequence ID" value="NZ_AFHG01000057.1"/>
</dbReference>
<feature type="modified residue" description="Phosphohistidine" evidence="9">
    <location>
        <position position="1014"/>
    </location>
</feature>
<name>F5RGK4_METUF</name>
<dbReference type="GO" id="GO:0005737">
    <property type="term" value="C:cytoplasm"/>
    <property type="evidence" value="ECO:0007669"/>
    <property type="project" value="InterPro"/>
</dbReference>
<feature type="region of interest" description="Disordered" evidence="12">
    <location>
        <begin position="1131"/>
        <end position="1182"/>
    </location>
</feature>
<dbReference type="InterPro" id="IPR002545">
    <property type="entry name" value="CheW-lke_dom"/>
</dbReference>
<feature type="coiled-coil region" evidence="11">
    <location>
        <begin position="1467"/>
        <end position="1501"/>
    </location>
</feature>
<dbReference type="EMBL" id="AFHG01000057">
    <property type="protein sequence ID" value="EGK70392.1"/>
    <property type="molecule type" value="Genomic_DNA"/>
</dbReference>
<feature type="domain" description="HPt" evidence="15">
    <location>
        <begin position="673"/>
        <end position="780"/>
    </location>
</feature>
<dbReference type="InterPro" id="IPR058661">
    <property type="entry name" value="FimL_2nd"/>
</dbReference>
<dbReference type="InterPro" id="IPR004105">
    <property type="entry name" value="CheA-like_dim"/>
</dbReference>
<dbReference type="SMART" id="SM00260">
    <property type="entry name" value="CheW"/>
    <property type="match status" value="1"/>
</dbReference>
<dbReference type="Pfam" id="PF01584">
    <property type="entry name" value="CheW"/>
    <property type="match status" value="1"/>
</dbReference>
<dbReference type="GO" id="GO:0006935">
    <property type="term" value="P:chemotaxis"/>
    <property type="evidence" value="ECO:0007669"/>
    <property type="project" value="InterPro"/>
</dbReference>
<dbReference type="InterPro" id="IPR001789">
    <property type="entry name" value="Sig_transdc_resp-reg_receiver"/>
</dbReference>
<feature type="domain" description="Response regulatory" evidence="14">
    <location>
        <begin position="1929"/>
        <end position="2045"/>
    </location>
</feature>
<dbReference type="SUPFAM" id="SSF50341">
    <property type="entry name" value="CheW-like"/>
    <property type="match status" value="1"/>
</dbReference>
<dbReference type="STRING" id="1000565.METUNv1_03297"/>
<gene>
    <name evidence="16" type="ORF">METUNv1_03297</name>
</gene>
<dbReference type="InterPro" id="IPR036890">
    <property type="entry name" value="HATPase_C_sf"/>
</dbReference>
<evidence type="ECO:0000259" key="13">
    <source>
        <dbReference type="PROSITE" id="PS50109"/>
    </source>
</evidence>
<dbReference type="InterPro" id="IPR051315">
    <property type="entry name" value="Bact_Chemotaxis_CheA"/>
</dbReference>
<evidence type="ECO:0000313" key="17">
    <source>
        <dbReference type="Proteomes" id="UP000005019"/>
    </source>
</evidence>
<dbReference type="eggNOG" id="COG2198">
    <property type="taxonomic scope" value="Bacteria"/>
</dbReference>
<dbReference type="Gene3D" id="3.40.50.2300">
    <property type="match status" value="1"/>
</dbReference>
<feature type="region of interest" description="Disordered" evidence="12">
    <location>
        <begin position="1406"/>
        <end position="1445"/>
    </location>
</feature>
<dbReference type="SMART" id="SM00387">
    <property type="entry name" value="HATPase_c"/>
    <property type="match status" value="1"/>
</dbReference>
<dbReference type="PRINTS" id="PR00344">
    <property type="entry name" value="BCTRLSENSOR"/>
</dbReference>
<dbReference type="Pfam" id="PF26379">
    <property type="entry name" value="FimL_2nd"/>
    <property type="match status" value="1"/>
</dbReference>
<feature type="compositionally biased region" description="Acidic residues" evidence="12">
    <location>
        <begin position="1142"/>
        <end position="1154"/>
    </location>
</feature>
<dbReference type="InterPro" id="IPR005467">
    <property type="entry name" value="His_kinase_dom"/>
</dbReference>
<feature type="modified residue" description="Phosphohistidine" evidence="9">
    <location>
        <position position="720"/>
    </location>
</feature>
<dbReference type="InterPro" id="IPR011006">
    <property type="entry name" value="CheY-like_superfamily"/>
</dbReference>
<dbReference type="Proteomes" id="UP000005019">
    <property type="component" value="Unassembled WGS sequence"/>
</dbReference>
<sequence>MSTSSSEQDLGPLIWVRGEIDLALVRAAEALGDGRHAAGAEALKFAQTHLHQARGALAIVGLDGLTHFCDALEQLFADWHAGKLSDTDNPAGPVAQRAISAVRSHLDELVAGGADQPMRLMPLYRDLMAARGESVVAPSELFFPDLTRRPPGGNAAAAALSPLDRSRALRAARSQFERGLLRFLRDDREGLVQMRQAVGAIEQTQTAPATRAFWWVIGALFEGMAQGAIQSDFFVKRLCARVDVQMRRLLEGSRGVAERLMRDSLYFIASASQSTPALRAVRDTYALDALVASEHDARDDIAALRPAIAALREALGQAKDAWTRFSAGAAVALPQFHEQCEAMVAASTRVGQPDLARLAAALLDLGQWLRRDPLQHQESLAMEVATALLVMDALIEQFSRAQAEDLPAQVDTLIDRLARARRGEDLPAMQIPLFDEMSRKAQERLFMGQVAREILASLGEVEQQLDAYFRNPARAPELAGLSAPLKQVEGALNMLGQDSAVALVRRSAQQIARMAQPGHVAAEGEFETLAHQLSGLGFFVDKLQYGPADLEAILNPRGSAQAEETPAGADADGVSVEDELAARRTEATQLLDRLAHGGADDSTRDELRQALETMRQDAKLLADEKLEKRVAEALAALKAGDTPVADAVQALAEPPADSLAPSADTVRLAEASQEEFDAELLEIFIEEAREVLDTIAAGTVSARQAPHSQDLLTTLRRGFHTLKGSGRMVGLRDLGEAAYAVEQVMNRWLASERDGTPELFDLIDRARGLFAGWVDMLTDGNTQTPPHDWLAPACAALQGEPEAATPPPAADALDLELDGGLDFNLDEEEALEAAVTAPTPVSSAPARPDALDDLLHDASLAETTIVPDLLFAQEPPATPEPVALDIDLDFEPAPSTDASLAETTIVPDLLFAQEPPAAAEPVALDIDFDLELTPPADAGGLDLTGLPAETIEAVDITADIDAEDLALDAGADRTLFDLFVAEARGHLATLRRELARLHVNPSLLLNQDSLIAAHTLGGISLTVGQHDISKLAKALEHALQRCESHGQPPADHESALLNTAAGTLESQVAAVADSQPAVPVPDLVARLDALFMQPVAPVELPVFELPASATPEPADAGARSVLSDLAGFRRGLDTDGQLLPEPEPEPDTPAEPEPEAGGADALTAGPVTGIDDLTDSDLPWEADDAADTPLAQADTAADIDVIGLTDLGSAETAGEQPAADADAGAESDELQAAADSPPAASEASDADGTDDLLRLGDDDMAFEKVALPDEYVLPTPDDTLALELPRPSPAPRLAALDDTPRVADDIDPQLLPIFLEEAHDLLGEIGHELRAWRDETGQLTASDALRRQLHTLKGSARMAGVMRFGDLVHSMEGVIESPCNPDDRALVLDELDMAYDRCEELVARLERGESTEPAAAPVPAEGGTADAPAAASADEEAGTVRERPTVRVRSDMVDRFVNEAGEMSIARTRIEGELRALRGSLNDLTENVQRLRGQLREIEIHAESQMQSRMAAAEAHHEQFDPLEMDRFTRLQELSRLMTESLSDVTTVQYNLVRNLDAADTAIQSQARLNRELSQALMSVRMVPFSTLEDRLYRVARQSAKELGKKVNLELRNTQIELDREVLEKMTGPIEHLLRNAVAHGIESREARLAAGKSETGEIVITLTQQTNEVEIELADDGAGLAFERIRARGVERGLLAADEVVDERRLTGLIFEPGFTTAAQVSELAGRGVGMDVVKNATSALGGRIETVSEAGQGTRFRLSLPMTLAVTQSVLVSSGGKTYAIPSSMVQHARELKAGGAETLREAGGQEWLGTHYRYQYLPRLLGERQSAPAAGSWVLLISSGHEFMALEVDALRGNQEVVVKPVGPQLSKLVGISGATVLPDGEVTLIINPVAIAARNRQDLAAHGHTGADLPDAPSMPVPAEDQAPLVMVVDDSLTVRKITSRLLEREGYRVVTAKDGVDALEKLIDAVPDVMLVDIEMPRMDGFDLTRNVRADARTRDVPVIMITSRTAEKHKAYAREIGVNHYLGKPYNEQELLELIAGHTGRDVLLETPPE</sequence>
<keyword evidence="4 10" id="KW-0597">Phosphoprotein</keyword>
<dbReference type="InterPro" id="IPR036641">
    <property type="entry name" value="HPT_dom_sf"/>
</dbReference>
<dbReference type="eggNOG" id="COG0643">
    <property type="taxonomic scope" value="Bacteria"/>
</dbReference>
<accession>F5RGK4</accession>
<dbReference type="InterPro" id="IPR036061">
    <property type="entry name" value="CheW-like_dom_sf"/>
</dbReference>
<evidence type="ECO:0000256" key="1">
    <source>
        <dbReference type="ARBA" id="ARBA00000085"/>
    </source>
</evidence>
<dbReference type="SUPFAM" id="SSF52172">
    <property type="entry name" value="CheY-like"/>
    <property type="match status" value="1"/>
</dbReference>
<comment type="function">
    <text evidence="8">Involved in the transmission of sensory signals from the chemoreceptors to the flagellar motors. CheA is autophosphorylated; it can transfer its phosphate group to either CheB or CheY.</text>
</comment>
<dbReference type="EC" id="2.7.13.3" evidence="2"/>
<protein>
    <recommendedName>
        <fullName evidence="3">Chemotaxis protein CheA</fullName>
        <ecNumber evidence="2">2.7.13.3</ecNumber>
    </recommendedName>
</protein>
<dbReference type="Pfam" id="PF02518">
    <property type="entry name" value="HATPase_c"/>
    <property type="match status" value="1"/>
</dbReference>
<dbReference type="Gene3D" id="3.30.565.10">
    <property type="entry name" value="Histidine kinase-like ATPase, C-terminal domain"/>
    <property type="match status" value="1"/>
</dbReference>
<dbReference type="CDD" id="cd17546">
    <property type="entry name" value="REC_hyHK_CKI1_RcsC-like"/>
    <property type="match status" value="1"/>
</dbReference>
<keyword evidence="17" id="KW-1185">Reference proteome</keyword>
<dbReference type="FunFam" id="3.30.565.10:FF:000016">
    <property type="entry name" value="Chemotaxis protein CheA, putative"/>
    <property type="match status" value="1"/>
</dbReference>
<dbReference type="PROSITE" id="PS50109">
    <property type="entry name" value="HIS_KIN"/>
    <property type="match status" value="1"/>
</dbReference>
<keyword evidence="7" id="KW-0902">Two-component regulatory system</keyword>
<dbReference type="SUPFAM" id="SSF47226">
    <property type="entry name" value="Histidine-containing phosphotransfer domain, HPT domain"/>
    <property type="match status" value="5"/>
</dbReference>
<evidence type="ECO:0000256" key="3">
    <source>
        <dbReference type="ARBA" id="ARBA00021495"/>
    </source>
</evidence>
<feature type="domain" description="HPt" evidence="15">
    <location>
        <begin position="1303"/>
        <end position="1405"/>
    </location>
</feature>
<dbReference type="Pfam" id="PF00072">
    <property type="entry name" value="Response_reg"/>
    <property type="match status" value="1"/>
</dbReference>
<dbReference type="Gene3D" id="2.30.30.40">
    <property type="entry name" value="SH3 Domains"/>
    <property type="match status" value="1"/>
</dbReference>
<dbReference type="OrthoDB" id="9803176at2"/>
<evidence type="ECO:0000259" key="14">
    <source>
        <dbReference type="PROSITE" id="PS50110"/>
    </source>
</evidence>
<dbReference type="Pfam" id="PF01627">
    <property type="entry name" value="Hpt"/>
    <property type="match status" value="2"/>
</dbReference>
<dbReference type="InterPro" id="IPR004358">
    <property type="entry name" value="Sig_transdc_His_kin-like_C"/>
</dbReference>
<feature type="compositionally biased region" description="Acidic residues" evidence="12">
    <location>
        <begin position="1172"/>
        <end position="1182"/>
    </location>
</feature>
<feature type="region of interest" description="Disordered" evidence="12">
    <location>
        <begin position="1211"/>
        <end position="1254"/>
    </location>
</feature>
<feature type="modified residue" description="Phosphohistidine" evidence="9">
    <location>
        <position position="1350"/>
    </location>
</feature>
<feature type="compositionally biased region" description="Low complexity" evidence="12">
    <location>
        <begin position="1411"/>
        <end position="1432"/>
    </location>
</feature>
<evidence type="ECO:0000256" key="12">
    <source>
        <dbReference type="SAM" id="MobiDB-lite"/>
    </source>
</evidence>
<evidence type="ECO:0000256" key="4">
    <source>
        <dbReference type="ARBA" id="ARBA00022553"/>
    </source>
</evidence>
<evidence type="ECO:0000256" key="7">
    <source>
        <dbReference type="ARBA" id="ARBA00023012"/>
    </source>
</evidence>
<dbReference type="SUPFAM" id="SSF55874">
    <property type="entry name" value="ATPase domain of HSP90 chaperone/DNA topoisomerase II/histidine kinase"/>
    <property type="match status" value="1"/>
</dbReference>
<organism evidence="16 17">
    <name type="scientific">Methyloversatilis universalis (strain ATCC BAA-1314 / DSM 25237 / JCM 13912 / CCUG 52030 / FAM5)</name>
    <dbReference type="NCBI Taxonomy" id="1000565"/>
    <lineage>
        <taxon>Bacteria</taxon>
        <taxon>Pseudomonadati</taxon>
        <taxon>Pseudomonadota</taxon>
        <taxon>Betaproteobacteria</taxon>
        <taxon>Nitrosomonadales</taxon>
        <taxon>Sterolibacteriaceae</taxon>
        <taxon>Methyloversatilis</taxon>
    </lineage>
</organism>
<feature type="domain" description="Histidine kinase" evidence="13">
    <location>
        <begin position="1514"/>
        <end position="1766"/>
    </location>
</feature>
<dbReference type="CDD" id="cd00088">
    <property type="entry name" value="HPT"/>
    <property type="match status" value="2"/>
</dbReference>
<evidence type="ECO:0000259" key="15">
    <source>
        <dbReference type="PROSITE" id="PS50894"/>
    </source>
</evidence>
<evidence type="ECO:0000256" key="10">
    <source>
        <dbReference type="PROSITE-ProRule" id="PRU00169"/>
    </source>
</evidence>
<keyword evidence="11" id="KW-0175">Coiled coil</keyword>
<dbReference type="PANTHER" id="PTHR43395:SF8">
    <property type="entry name" value="HISTIDINE KINASE"/>
    <property type="match status" value="1"/>
</dbReference>
<dbReference type="Gene3D" id="1.20.120.160">
    <property type="entry name" value="HPT domain"/>
    <property type="match status" value="3"/>
</dbReference>
<feature type="compositionally biased region" description="Low complexity" evidence="12">
    <location>
        <begin position="1213"/>
        <end position="1222"/>
    </location>
</feature>
<evidence type="ECO:0000256" key="5">
    <source>
        <dbReference type="ARBA" id="ARBA00022679"/>
    </source>
</evidence>
<comment type="catalytic activity">
    <reaction evidence="1">
        <text>ATP + protein L-histidine = ADP + protein N-phospho-L-histidine.</text>
        <dbReference type="EC" id="2.7.13.3"/>
    </reaction>
</comment>
<keyword evidence="6" id="KW-0418">Kinase</keyword>
<dbReference type="InterPro" id="IPR003594">
    <property type="entry name" value="HATPase_dom"/>
</dbReference>
<dbReference type="GO" id="GO:0000155">
    <property type="term" value="F:phosphorelay sensor kinase activity"/>
    <property type="evidence" value="ECO:0007669"/>
    <property type="project" value="InterPro"/>
</dbReference>
<evidence type="ECO:0000256" key="2">
    <source>
        <dbReference type="ARBA" id="ARBA00012438"/>
    </source>
</evidence>
<dbReference type="PROSITE" id="PS50110">
    <property type="entry name" value="RESPONSE_REGULATORY"/>
    <property type="match status" value="1"/>
</dbReference>
<evidence type="ECO:0000256" key="6">
    <source>
        <dbReference type="ARBA" id="ARBA00022777"/>
    </source>
</evidence>
<evidence type="ECO:0000256" key="11">
    <source>
        <dbReference type="SAM" id="Coils"/>
    </source>
</evidence>
<proteinExistence type="predicted"/>
<evidence type="ECO:0000256" key="8">
    <source>
        <dbReference type="ARBA" id="ARBA00035100"/>
    </source>
</evidence>
<evidence type="ECO:0000313" key="16">
    <source>
        <dbReference type="EMBL" id="EGK70392.1"/>
    </source>
</evidence>
<dbReference type="eggNOG" id="COG0784">
    <property type="taxonomic scope" value="Bacteria"/>
</dbReference>